<gene>
    <name evidence="1" type="ORF">GSOID_T00011123001</name>
</gene>
<accession>E4XHX4</accession>
<dbReference type="EMBL" id="FN653053">
    <property type="protein sequence ID" value="CBY10190.1"/>
    <property type="molecule type" value="Genomic_DNA"/>
</dbReference>
<evidence type="ECO:0000313" key="1">
    <source>
        <dbReference type="EMBL" id="CBY10190.1"/>
    </source>
</evidence>
<protein>
    <submittedName>
        <fullName evidence="1">Uncharacterized protein</fullName>
    </submittedName>
</protein>
<proteinExistence type="predicted"/>
<dbReference type="OrthoDB" id="10345585at2759"/>
<dbReference type="Proteomes" id="UP000001307">
    <property type="component" value="Unassembled WGS sequence"/>
</dbReference>
<sequence length="93" mass="10907">MLKRGDVVGCILACLLLLFICLLVHRFIYETRLHRNQQTKLREIREGETKQSFAKMSLQMTMAMINPDGQQHMASYSKPQVFKNLEEELLNYC</sequence>
<evidence type="ECO:0000313" key="2">
    <source>
        <dbReference type="Proteomes" id="UP000001307"/>
    </source>
</evidence>
<keyword evidence="2" id="KW-1185">Reference proteome</keyword>
<reference evidence="1" key="1">
    <citation type="journal article" date="2010" name="Science">
        <title>Plasticity of animal genome architecture unmasked by rapid evolution of a pelagic tunicate.</title>
        <authorList>
            <person name="Denoeud F."/>
            <person name="Henriet S."/>
            <person name="Mungpakdee S."/>
            <person name="Aury J.M."/>
            <person name="Da Silva C."/>
            <person name="Brinkmann H."/>
            <person name="Mikhaleva J."/>
            <person name="Olsen L.C."/>
            <person name="Jubin C."/>
            <person name="Canestro C."/>
            <person name="Bouquet J.M."/>
            <person name="Danks G."/>
            <person name="Poulain J."/>
            <person name="Campsteijn C."/>
            <person name="Adamski M."/>
            <person name="Cross I."/>
            <person name="Yadetie F."/>
            <person name="Muffato M."/>
            <person name="Louis A."/>
            <person name="Butcher S."/>
            <person name="Tsagkogeorga G."/>
            <person name="Konrad A."/>
            <person name="Singh S."/>
            <person name="Jensen M.F."/>
            <person name="Cong E.H."/>
            <person name="Eikeseth-Otteraa H."/>
            <person name="Noel B."/>
            <person name="Anthouard V."/>
            <person name="Porcel B.M."/>
            <person name="Kachouri-Lafond R."/>
            <person name="Nishino A."/>
            <person name="Ugolini M."/>
            <person name="Chourrout P."/>
            <person name="Nishida H."/>
            <person name="Aasland R."/>
            <person name="Huzurbazar S."/>
            <person name="Westhof E."/>
            <person name="Delsuc F."/>
            <person name="Lehrach H."/>
            <person name="Reinhardt R."/>
            <person name="Weissenbach J."/>
            <person name="Roy S.W."/>
            <person name="Artiguenave F."/>
            <person name="Postlethwait J.H."/>
            <person name="Manak J.R."/>
            <person name="Thompson E.M."/>
            <person name="Jaillon O."/>
            <person name="Du Pasquier L."/>
            <person name="Boudinot P."/>
            <person name="Liberles D.A."/>
            <person name="Volff J.N."/>
            <person name="Philippe H."/>
            <person name="Lenhard B."/>
            <person name="Roest Crollius H."/>
            <person name="Wincker P."/>
            <person name="Chourrout D."/>
        </authorList>
    </citation>
    <scope>NUCLEOTIDE SEQUENCE [LARGE SCALE GENOMIC DNA]</scope>
</reference>
<name>E4XHX4_OIKDI</name>
<dbReference type="InParanoid" id="E4XHX4"/>
<organism evidence="1">
    <name type="scientific">Oikopleura dioica</name>
    <name type="common">Tunicate</name>
    <dbReference type="NCBI Taxonomy" id="34765"/>
    <lineage>
        <taxon>Eukaryota</taxon>
        <taxon>Metazoa</taxon>
        <taxon>Chordata</taxon>
        <taxon>Tunicata</taxon>
        <taxon>Appendicularia</taxon>
        <taxon>Copelata</taxon>
        <taxon>Oikopleuridae</taxon>
        <taxon>Oikopleura</taxon>
    </lineage>
</organism>
<dbReference type="AlphaFoldDB" id="E4XHX4"/>